<dbReference type="SUPFAM" id="SSF56672">
    <property type="entry name" value="DNA/RNA polymerases"/>
    <property type="match status" value="1"/>
</dbReference>
<dbReference type="OrthoDB" id="416454at2759"/>
<evidence type="ECO:0000313" key="3">
    <source>
        <dbReference type="Proteomes" id="UP000233556"/>
    </source>
</evidence>
<reference evidence="3" key="1">
    <citation type="submission" date="2017-11" db="EMBL/GenBank/DDBJ databases">
        <authorList>
            <person name="Lima N.C."/>
            <person name="Parody-Merino A.M."/>
            <person name="Battley P.F."/>
            <person name="Fidler A.E."/>
            <person name="Prosdocimi F."/>
        </authorList>
    </citation>
    <scope>NUCLEOTIDE SEQUENCE [LARGE SCALE GENOMIC DNA]</scope>
</reference>
<dbReference type="InterPro" id="IPR000477">
    <property type="entry name" value="RT_dom"/>
</dbReference>
<dbReference type="AlphaFoldDB" id="A0A2I0TFF1"/>
<protein>
    <recommendedName>
        <fullName evidence="1">Reverse transcriptase domain-containing protein</fullName>
    </recommendedName>
</protein>
<reference evidence="3" key="2">
    <citation type="submission" date="2017-12" db="EMBL/GenBank/DDBJ databases">
        <title>Genome sequence of the Bar-tailed Godwit (Limosa lapponica baueri).</title>
        <authorList>
            <person name="Lima N.C.B."/>
            <person name="Parody-Merino A.M."/>
            <person name="Battley P.F."/>
            <person name="Fidler A.E."/>
            <person name="Prosdocimi F."/>
        </authorList>
    </citation>
    <scope>NUCLEOTIDE SEQUENCE [LARGE SCALE GENOMIC DNA]</scope>
</reference>
<evidence type="ECO:0000313" key="2">
    <source>
        <dbReference type="EMBL" id="PKU32528.1"/>
    </source>
</evidence>
<dbReference type="InterPro" id="IPR043502">
    <property type="entry name" value="DNA/RNA_pol_sf"/>
</dbReference>
<organism evidence="2 3">
    <name type="scientific">Limosa lapponica baueri</name>
    <dbReference type="NCBI Taxonomy" id="1758121"/>
    <lineage>
        <taxon>Eukaryota</taxon>
        <taxon>Metazoa</taxon>
        <taxon>Chordata</taxon>
        <taxon>Craniata</taxon>
        <taxon>Vertebrata</taxon>
        <taxon>Euteleostomi</taxon>
        <taxon>Archelosauria</taxon>
        <taxon>Archosauria</taxon>
        <taxon>Dinosauria</taxon>
        <taxon>Saurischia</taxon>
        <taxon>Theropoda</taxon>
        <taxon>Coelurosauria</taxon>
        <taxon>Aves</taxon>
        <taxon>Neognathae</taxon>
        <taxon>Neoaves</taxon>
        <taxon>Charadriiformes</taxon>
        <taxon>Scolopacidae</taxon>
        <taxon>Limosa</taxon>
    </lineage>
</organism>
<evidence type="ECO:0000259" key="1">
    <source>
        <dbReference type="Pfam" id="PF00078"/>
    </source>
</evidence>
<name>A0A2I0TFF1_LIMLA</name>
<accession>A0A2I0TFF1</accession>
<sequence>MVTEDAEKVELLNAFFASVFTAQASPQESHAMEETEKVWMKEDFPLVEEDQVRDQLSKLGICKSMGPDGMHPRVLRELAEVITGPLSIIFERSWRTGKVPKDWRKANVTPAFKRGKKEDPGNYRPVSLTSIPGKMMECLVLGIISKHVEEKKAIRSSQHGFTKGKSCLTNLIAFYNGMTGWIDEGRVVDVVYLDFSKAFETVSHSIFISKLRKYGLDEWTVKWIENLLKDRAQRVMIRGKECRAGGP</sequence>
<dbReference type="Pfam" id="PF00078">
    <property type="entry name" value="RVT_1"/>
    <property type="match status" value="1"/>
</dbReference>
<keyword evidence="3" id="KW-1185">Reference proteome</keyword>
<feature type="domain" description="Reverse transcriptase" evidence="1">
    <location>
        <begin position="116"/>
        <end position="234"/>
    </location>
</feature>
<dbReference type="PANTHER" id="PTHR33332">
    <property type="entry name" value="REVERSE TRANSCRIPTASE DOMAIN-CONTAINING PROTEIN"/>
    <property type="match status" value="1"/>
</dbReference>
<gene>
    <name evidence="2" type="ORF">llap_17168</name>
</gene>
<dbReference type="EMBL" id="KZ511176">
    <property type="protein sequence ID" value="PKU32528.1"/>
    <property type="molecule type" value="Genomic_DNA"/>
</dbReference>
<proteinExistence type="predicted"/>
<dbReference type="Proteomes" id="UP000233556">
    <property type="component" value="Unassembled WGS sequence"/>
</dbReference>